<dbReference type="EMBL" id="KZ347225">
    <property type="protein sequence ID" value="PIO68166.1"/>
    <property type="molecule type" value="Genomic_DNA"/>
</dbReference>
<evidence type="ECO:0000256" key="1">
    <source>
        <dbReference type="SAM" id="Coils"/>
    </source>
</evidence>
<feature type="compositionally biased region" description="Basic and acidic residues" evidence="2">
    <location>
        <begin position="62"/>
        <end position="77"/>
    </location>
</feature>
<feature type="compositionally biased region" description="Polar residues" evidence="2">
    <location>
        <begin position="25"/>
        <end position="36"/>
    </location>
</feature>
<evidence type="ECO:0000313" key="3">
    <source>
        <dbReference type="EMBL" id="PIO68166.1"/>
    </source>
</evidence>
<proteinExistence type="predicted"/>
<keyword evidence="4" id="KW-1185">Reference proteome</keyword>
<evidence type="ECO:0000313" key="4">
    <source>
        <dbReference type="Proteomes" id="UP000230423"/>
    </source>
</evidence>
<keyword evidence="1" id="KW-0175">Coiled coil</keyword>
<feature type="coiled-coil region" evidence="1">
    <location>
        <begin position="238"/>
        <end position="272"/>
    </location>
</feature>
<protein>
    <submittedName>
        <fullName evidence="3">Uncharacterized protein</fullName>
    </submittedName>
</protein>
<accession>A0A2G9UD52</accession>
<dbReference type="AlphaFoldDB" id="A0A2G9UD52"/>
<dbReference type="Proteomes" id="UP000230423">
    <property type="component" value="Unassembled WGS sequence"/>
</dbReference>
<evidence type="ECO:0000256" key="2">
    <source>
        <dbReference type="SAM" id="MobiDB-lite"/>
    </source>
</evidence>
<name>A0A2G9UD52_TELCI</name>
<reference evidence="3 4" key="1">
    <citation type="submission" date="2015-09" db="EMBL/GenBank/DDBJ databases">
        <title>Draft genome of the parasitic nematode Teladorsagia circumcincta isolate WARC Sus (inbred).</title>
        <authorList>
            <person name="Mitreva M."/>
        </authorList>
    </citation>
    <scope>NUCLEOTIDE SEQUENCE [LARGE SCALE GENOMIC DNA]</scope>
    <source>
        <strain evidence="3 4">S</strain>
    </source>
</reference>
<dbReference type="OrthoDB" id="5872296at2759"/>
<feature type="compositionally biased region" description="Polar residues" evidence="2">
    <location>
        <begin position="79"/>
        <end position="90"/>
    </location>
</feature>
<feature type="region of interest" description="Disordered" evidence="2">
    <location>
        <begin position="1"/>
        <end position="101"/>
    </location>
</feature>
<sequence>MDNRNTAAAVKKPSVVRVTPIPRRSQPTPAISTKSGSPIHVPHLRGGSAEGTLVRRPQISRQKVDQAERARHVEIPRRSQPTPTISTKTGSPIHVPHLRGGSAEGTLVRRPQISRQKVDQAERARHVEVRFLIALFNGSMIATDLLMRNNIQVGGSRLAELLSILLGESQSETNLRGPIQRILKEIDNILREDVELQLRNEQEQSDRRLENLTMRFEQTLRQRESSHLREIAELHGRIDYLQDQLRATREMNESLEQRLDNTNSELLERSQNIGCTMAEIEVENERDELRMEFDKNLQKLRQSNQRRHHAIVAELDEAEDEILT</sequence>
<organism evidence="3 4">
    <name type="scientific">Teladorsagia circumcincta</name>
    <name type="common">Brown stomach worm</name>
    <name type="synonym">Ostertagia circumcincta</name>
    <dbReference type="NCBI Taxonomy" id="45464"/>
    <lineage>
        <taxon>Eukaryota</taxon>
        <taxon>Metazoa</taxon>
        <taxon>Ecdysozoa</taxon>
        <taxon>Nematoda</taxon>
        <taxon>Chromadorea</taxon>
        <taxon>Rhabditida</taxon>
        <taxon>Rhabditina</taxon>
        <taxon>Rhabditomorpha</taxon>
        <taxon>Strongyloidea</taxon>
        <taxon>Trichostrongylidae</taxon>
        <taxon>Teladorsagia</taxon>
    </lineage>
</organism>
<gene>
    <name evidence="3" type="ORF">TELCIR_10057</name>
</gene>